<proteinExistence type="predicted"/>
<gene>
    <name evidence="1" type="ORF">GHT06_020514</name>
</gene>
<name>A0AAD5PP71_9CRUS</name>
<keyword evidence="2" id="KW-1185">Reference proteome</keyword>
<evidence type="ECO:0000313" key="2">
    <source>
        <dbReference type="Proteomes" id="UP000820818"/>
    </source>
</evidence>
<organism evidence="1 2">
    <name type="scientific">Daphnia sinensis</name>
    <dbReference type="NCBI Taxonomy" id="1820382"/>
    <lineage>
        <taxon>Eukaryota</taxon>
        <taxon>Metazoa</taxon>
        <taxon>Ecdysozoa</taxon>
        <taxon>Arthropoda</taxon>
        <taxon>Crustacea</taxon>
        <taxon>Branchiopoda</taxon>
        <taxon>Diplostraca</taxon>
        <taxon>Cladocera</taxon>
        <taxon>Anomopoda</taxon>
        <taxon>Daphniidae</taxon>
        <taxon>Daphnia</taxon>
        <taxon>Daphnia similis group</taxon>
    </lineage>
</organism>
<dbReference type="AlphaFoldDB" id="A0AAD5PP71"/>
<evidence type="ECO:0000313" key="1">
    <source>
        <dbReference type="EMBL" id="KAI9552643.1"/>
    </source>
</evidence>
<reference evidence="1 2" key="1">
    <citation type="submission" date="2022-05" db="EMBL/GenBank/DDBJ databases">
        <title>A multi-omics perspective on studying reproductive biology in Daphnia sinensis.</title>
        <authorList>
            <person name="Jia J."/>
        </authorList>
    </citation>
    <scope>NUCLEOTIDE SEQUENCE [LARGE SCALE GENOMIC DNA]</scope>
    <source>
        <strain evidence="1 2">WSL</strain>
    </source>
</reference>
<dbReference type="Proteomes" id="UP000820818">
    <property type="component" value="Linkage Group LG9"/>
</dbReference>
<sequence length="85" mass="9567">MILNKLAAIQTKMDNEENSQPTRSDPDKITVIDTVDDLMKFEVSLQELDNYYAVSYSNESSRALGKTTAYHVMAVKTVDNSLLVH</sequence>
<protein>
    <submittedName>
        <fullName evidence="1">Uncharacterized protein</fullName>
    </submittedName>
</protein>
<dbReference type="EMBL" id="WJBH02000009">
    <property type="protein sequence ID" value="KAI9552643.1"/>
    <property type="molecule type" value="Genomic_DNA"/>
</dbReference>
<comment type="caution">
    <text evidence="1">The sequence shown here is derived from an EMBL/GenBank/DDBJ whole genome shotgun (WGS) entry which is preliminary data.</text>
</comment>
<accession>A0AAD5PP71</accession>